<evidence type="ECO:0000256" key="1">
    <source>
        <dbReference type="ARBA" id="ARBA00001941"/>
    </source>
</evidence>
<evidence type="ECO:0000256" key="9">
    <source>
        <dbReference type="SAM" id="SignalP"/>
    </source>
</evidence>
<dbReference type="RefSeq" id="XP_066827991.1">
    <property type="nucleotide sequence ID" value="XM_066970899.1"/>
</dbReference>
<dbReference type="Proteomes" id="UP001497383">
    <property type="component" value="Chromosome 1"/>
</dbReference>
<comment type="catalytic activity">
    <reaction evidence="7">
        <text>[(1-&gt;4)-N-acetyl-beta-D-glucosaminyl](n) + n H2O = chitosan + n acetate</text>
        <dbReference type="Rhea" id="RHEA:10464"/>
        <dbReference type="Rhea" id="RHEA-COMP:9593"/>
        <dbReference type="Rhea" id="RHEA-COMP:9597"/>
        <dbReference type="ChEBI" id="CHEBI:15377"/>
        <dbReference type="ChEBI" id="CHEBI:17029"/>
        <dbReference type="ChEBI" id="CHEBI:30089"/>
        <dbReference type="ChEBI" id="CHEBI:57704"/>
        <dbReference type="EC" id="3.5.1.41"/>
    </reaction>
    <physiologicalReaction direction="left-to-right" evidence="7">
        <dbReference type="Rhea" id="RHEA:10465"/>
    </physiologicalReaction>
</comment>
<evidence type="ECO:0000256" key="6">
    <source>
        <dbReference type="ARBA" id="ARBA00024056"/>
    </source>
</evidence>
<name>A0ABP0ZG64_9ASCO</name>
<feature type="signal peptide" evidence="9">
    <location>
        <begin position="1"/>
        <end position="17"/>
    </location>
</feature>
<evidence type="ECO:0000259" key="10">
    <source>
        <dbReference type="PROSITE" id="PS51677"/>
    </source>
</evidence>
<protein>
    <recommendedName>
        <fullName evidence="6">chitin deacetylase</fullName>
        <ecNumber evidence="6">3.5.1.41</ecNumber>
    </recommendedName>
</protein>
<keyword evidence="12" id="KW-1185">Reference proteome</keyword>
<dbReference type="SUPFAM" id="SSF88713">
    <property type="entry name" value="Glycoside hydrolase/deacetylase"/>
    <property type="match status" value="1"/>
</dbReference>
<dbReference type="PANTHER" id="PTHR10587">
    <property type="entry name" value="GLYCOSYL TRANSFERASE-RELATED"/>
    <property type="match status" value="1"/>
</dbReference>
<keyword evidence="2" id="KW-0479">Metal-binding</keyword>
<dbReference type="PANTHER" id="PTHR10587:SF133">
    <property type="entry name" value="CHITIN DEACETYLASE 1-RELATED"/>
    <property type="match status" value="1"/>
</dbReference>
<feature type="region of interest" description="Disordered" evidence="8">
    <location>
        <begin position="102"/>
        <end position="124"/>
    </location>
</feature>
<evidence type="ECO:0000256" key="2">
    <source>
        <dbReference type="ARBA" id="ARBA00022723"/>
    </source>
</evidence>
<dbReference type="InterPro" id="IPR002509">
    <property type="entry name" value="NODB_dom"/>
</dbReference>
<evidence type="ECO:0000256" key="7">
    <source>
        <dbReference type="ARBA" id="ARBA00048494"/>
    </source>
</evidence>
<keyword evidence="3" id="KW-0378">Hydrolase</keyword>
<evidence type="ECO:0000313" key="11">
    <source>
        <dbReference type="EMBL" id="CAK9436495.1"/>
    </source>
</evidence>
<evidence type="ECO:0000256" key="3">
    <source>
        <dbReference type="ARBA" id="ARBA00022801"/>
    </source>
</evidence>
<dbReference type="InterPro" id="IPR011330">
    <property type="entry name" value="Glyco_hydro/deAcase_b/a-brl"/>
</dbReference>
<keyword evidence="4" id="KW-0624">Polysaccharide degradation</keyword>
<dbReference type="Gene3D" id="3.20.20.370">
    <property type="entry name" value="Glycoside hydrolase/deacetylase"/>
    <property type="match status" value="1"/>
</dbReference>
<dbReference type="InterPro" id="IPR050248">
    <property type="entry name" value="Polysacc_deacetylase_ArnD"/>
</dbReference>
<evidence type="ECO:0000256" key="4">
    <source>
        <dbReference type="ARBA" id="ARBA00023024"/>
    </source>
</evidence>
<dbReference type="PROSITE" id="PS51677">
    <property type="entry name" value="NODB"/>
    <property type="match status" value="1"/>
</dbReference>
<evidence type="ECO:0000256" key="5">
    <source>
        <dbReference type="ARBA" id="ARBA00023285"/>
    </source>
</evidence>
<organism evidence="11 12">
    <name type="scientific">Lodderomyces beijingensis</name>
    <dbReference type="NCBI Taxonomy" id="1775926"/>
    <lineage>
        <taxon>Eukaryota</taxon>
        <taxon>Fungi</taxon>
        <taxon>Dikarya</taxon>
        <taxon>Ascomycota</taxon>
        <taxon>Saccharomycotina</taxon>
        <taxon>Pichiomycetes</taxon>
        <taxon>Debaryomycetaceae</taxon>
        <taxon>Candida/Lodderomyces clade</taxon>
        <taxon>Lodderomyces</taxon>
    </lineage>
</organism>
<gene>
    <name evidence="11" type="ORF">LODBEIA_P10530</name>
</gene>
<feature type="compositionally biased region" description="Polar residues" evidence="8">
    <location>
        <begin position="112"/>
        <end position="124"/>
    </location>
</feature>
<proteinExistence type="predicted"/>
<keyword evidence="4" id="KW-0119">Carbohydrate metabolism</keyword>
<keyword evidence="5" id="KW-0170">Cobalt</keyword>
<feature type="region of interest" description="Disordered" evidence="8">
    <location>
        <begin position="52"/>
        <end position="80"/>
    </location>
</feature>
<dbReference type="EC" id="3.5.1.41" evidence="6"/>
<keyword evidence="9" id="KW-0732">Signal</keyword>
<keyword evidence="4" id="KW-0146">Chitin degradation</keyword>
<dbReference type="Pfam" id="PF01522">
    <property type="entry name" value="Polysacc_deac_1"/>
    <property type="match status" value="1"/>
</dbReference>
<dbReference type="GeneID" id="92206249"/>
<comment type="cofactor">
    <cofactor evidence="1">
        <name>Co(2+)</name>
        <dbReference type="ChEBI" id="CHEBI:48828"/>
    </cofactor>
</comment>
<accession>A0ABP0ZG64</accession>
<evidence type="ECO:0000313" key="12">
    <source>
        <dbReference type="Proteomes" id="UP001497383"/>
    </source>
</evidence>
<evidence type="ECO:0000256" key="8">
    <source>
        <dbReference type="SAM" id="MobiDB-lite"/>
    </source>
</evidence>
<feature type="domain" description="NodB homology" evidence="10">
    <location>
        <begin position="212"/>
        <end position="407"/>
    </location>
</feature>
<dbReference type="EMBL" id="OZ022405">
    <property type="protein sequence ID" value="CAK9436495.1"/>
    <property type="molecule type" value="Genomic_DNA"/>
</dbReference>
<sequence length="414" mass="47100">MHRQLITITFYISLIIGASISNDQTAKNLGAKLISTFSPKFFDSFFPKHAPLQEKKNQQQSQGASNRRKGRPLGSGSLTIDNDKNAAAAFVGGATKSKLNKKERHFGPTPIFEQSSSTIPVSSPLQNEIPPSPMSHPPRLPFPQWLTDFTGLREWPGLDPPYIPLDFINFNRIIDIPQHQQAQCTNQMLRSPHACSFDCFNCVEFDDVYTCPQLSQTFDDGPSPHTVKLLDAMDRKMTKTTLFTLGVNIIRFPDVYRDSMKRGHIMGSHTWSHKFLPQLTNQEVIAQIEWSIWAMNATGHHLPKWFRPPYGGIDNRIRSILRQFGMQATLWDFDTFDWKMLDHSNMRKESDIVQDVRDFKRAHRGQGLMLEHDAIQRTTDVGIEILEKVVGSKQLTVPQCVGGIDYIKSFNTTK</sequence>
<reference evidence="11 12" key="1">
    <citation type="submission" date="2024-03" db="EMBL/GenBank/DDBJ databases">
        <authorList>
            <person name="Brejova B."/>
        </authorList>
    </citation>
    <scope>NUCLEOTIDE SEQUENCE [LARGE SCALE GENOMIC DNA]</scope>
    <source>
        <strain evidence="11 12">CBS 14171</strain>
    </source>
</reference>
<feature type="chain" id="PRO_5047515589" description="chitin deacetylase" evidence="9">
    <location>
        <begin position="18"/>
        <end position="414"/>
    </location>
</feature>